<sequence>MENVGGFVHLAPAKGRGARTAFIEQSERARDVLKDAKHRKWAKAVSKYALGGEGVRFSAEDDTGKLAKIITALKNDFDANGLGLEVFDLSNTTREVHPAVNGVLYDTLAHIVAEGSAAEMFLEGAGDASERDGRRALIDLAKGCIPVGLMTSHMEEYMAIRYEAKVDPRKALTLEHRLVKENTTPGWFPDEDSRKQAMVERLDTEFYRALLDKYPLEADLAKPAAEVTKEDSEHAALAFRFQQAADQGAEAFAAAAEAYGVPEILSGELAGGLDLSAYGFAVEGQADAGERDLRDPDLVRLSQEVDAAAARCGVSFTHVSVPPQVVPGPGGVHAVGAQEQSMHAFTCADALSDDGVEHPGSMLAVAQHGGAGVDAVVSEPAVLVREPTGKFTGSITVFDDDAAEAERLSIAENAIRRQSQACVQQNLAAREHSAFMARMAVQQNDEKKKETRQAVVPARCREGAAQPVGCGASPFGASQRLMWTVCMLGMFVCVAGALRGTGELGTAGGGPAHVAEEFFTDEHGRVWYYPEPVEVTFGMHDVDGWEHRLQEAVDVLTARVRDVLPSDGGAAADGGALAAGGAHVYGRPPFDVAEDCGETAVLGDYEDEYEY</sequence>
<evidence type="ECO:0000313" key="1">
    <source>
        <dbReference type="EMBL" id="KAK3246556.1"/>
    </source>
</evidence>
<proteinExistence type="predicted"/>
<gene>
    <name evidence="1" type="ORF">CYMTET_43906</name>
</gene>
<dbReference type="AlphaFoldDB" id="A0AAE0C173"/>
<name>A0AAE0C173_9CHLO</name>
<dbReference type="Proteomes" id="UP001190700">
    <property type="component" value="Unassembled WGS sequence"/>
</dbReference>
<keyword evidence="2" id="KW-1185">Reference proteome</keyword>
<dbReference type="EMBL" id="LGRX02029699">
    <property type="protein sequence ID" value="KAK3246556.1"/>
    <property type="molecule type" value="Genomic_DNA"/>
</dbReference>
<protein>
    <submittedName>
        <fullName evidence="1">Uncharacterized protein</fullName>
    </submittedName>
</protein>
<comment type="caution">
    <text evidence="1">The sequence shown here is derived from an EMBL/GenBank/DDBJ whole genome shotgun (WGS) entry which is preliminary data.</text>
</comment>
<organism evidence="1 2">
    <name type="scientific">Cymbomonas tetramitiformis</name>
    <dbReference type="NCBI Taxonomy" id="36881"/>
    <lineage>
        <taxon>Eukaryota</taxon>
        <taxon>Viridiplantae</taxon>
        <taxon>Chlorophyta</taxon>
        <taxon>Pyramimonadophyceae</taxon>
        <taxon>Pyramimonadales</taxon>
        <taxon>Pyramimonadaceae</taxon>
        <taxon>Cymbomonas</taxon>
    </lineage>
</organism>
<reference evidence="1 2" key="1">
    <citation type="journal article" date="2015" name="Genome Biol. Evol.">
        <title>Comparative Genomics of a Bacterivorous Green Alga Reveals Evolutionary Causalities and Consequences of Phago-Mixotrophic Mode of Nutrition.</title>
        <authorList>
            <person name="Burns J.A."/>
            <person name="Paasch A."/>
            <person name="Narechania A."/>
            <person name="Kim E."/>
        </authorList>
    </citation>
    <scope>NUCLEOTIDE SEQUENCE [LARGE SCALE GENOMIC DNA]</scope>
    <source>
        <strain evidence="1 2">PLY_AMNH</strain>
    </source>
</reference>
<accession>A0AAE0C173</accession>
<evidence type="ECO:0000313" key="2">
    <source>
        <dbReference type="Proteomes" id="UP001190700"/>
    </source>
</evidence>